<organism evidence="1 2">
    <name type="scientific">Periplaneta americana</name>
    <name type="common">American cockroach</name>
    <name type="synonym">Blatta americana</name>
    <dbReference type="NCBI Taxonomy" id="6978"/>
    <lineage>
        <taxon>Eukaryota</taxon>
        <taxon>Metazoa</taxon>
        <taxon>Ecdysozoa</taxon>
        <taxon>Arthropoda</taxon>
        <taxon>Hexapoda</taxon>
        <taxon>Insecta</taxon>
        <taxon>Pterygota</taxon>
        <taxon>Neoptera</taxon>
        <taxon>Polyneoptera</taxon>
        <taxon>Dictyoptera</taxon>
        <taxon>Blattodea</taxon>
        <taxon>Blattoidea</taxon>
        <taxon>Blattidae</taxon>
        <taxon>Blattinae</taxon>
        <taxon>Periplaneta</taxon>
    </lineage>
</organism>
<evidence type="ECO:0008006" key="3">
    <source>
        <dbReference type="Google" id="ProtNLM"/>
    </source>
</evidence>
<sequence>MDGHRCTLALEFENRLVRCNQCSKRGPGRRVQIDESVITKRKFEVRRVLPQKWGWGKGMIMYVQNRRAAILMKKMSEHVKYGNDIWTDEWRRYSYLSKLGGVSPFIHKTANHSRNFVDLWTGVCTDAVGGY</sequence>
<protein>
    <recommendedName>
        <fullName evidence="3">ISXO2-like transposase domain-containing protein</fullName>
    </recommendedName>
</protein>
<proteinExistence type="predicted"/>
<dbReference type="EMBL" id="JAJSOF020000042">
    <property type="protein sequence ID" value="KAJ4425594.1"/>
    <property type="molecule type" value="Genomic_DNA"/>
</dbReference>
<comment type="caution">
    <text evidence="1">The sequence shown here is derived from an EMBL/GenBank/DDBJ whole genome shotgun (WGS) entry which is preliminary data.</text>
</comment>
<dbReference type="PANTHER" id="PTHR47163">
    <property type="entry name" value="DDE_TNP_IS1595 DOMAIN-CONTAINING PROTEIN"/>
    <property type="match status" value="1"/>
</dbReference>
<dbReference type="InterPro" id="IPR053164">
    <property type="entry name" value="IS1016-like_transposase"/>
</dbReference>
<evidence type="ECO:0000313" key="1">
    <source>
        <dbReference type="EMBL" id="KAJ4425594.1"/>
    </source>
</evidence>
<reference evidence="1 2" key="1">
    <citation type="journal article" date="2022" name="Allergy">
        <title>Genome assembly and annotation of Periplaneta americana reveal a comprehensive cockroach allergen profile.</title>
        <authorList>
            <person name="Wang L."/>
            <person name="Xiong Q."/>
            <person name="Saelim N."/>
            <person name="Wang L."/>
            <person name="Nong W."/>
            <person name="Wan A.T."/>
            <person name="Shi M."/>
            <person name="Liu X."/>
            <person name="Cao Q."/>
            <person name="Hui J.H.L."/>
            <person name="Sookrung N."/>
            <person name="Leung T.F."/>
            <person name="Tungtrongchitr A."/>
            <person name="Tsui S.K.W."/>
        </authorList>
    </citation>
    <scope>NUCLEOTIDE SEQUENCE [LARGE SCALE GENOMIC DNA]</scope>
    <source>
        <strain evidence="1">PWHHKU_190912</strain>
    </source>
</reference>
<evidence type="ECO:0000313" key="2">
    <source>
        <dbReference type="Proteomes" id="UP001148838"/>
    </source>
</evidence>
<gene>
    <name evidence="1" type="ORF">ANN_27790</name>
</gene>
<accession>A0ABQ8RV44</accession>
<name>A0ABQ8RV44_PERAM</name>
<keyword evidence="2" id="KW-1185">Reference proteome</keyword>
<dbReference type="Proteomes" id="UP001148838">
    <property type="component" value="Unassembled WGS sequence"/>
</dbReference>
<dbReference type="PANTHER" id="PTHR47163:SF2">
    <property type="entry name" value="SI:DKEY-17M8.2"/>
    <property type="match status" value="1"/>
</dbReference>